<name>A0A811RZD3_9POAL</name>
<feature type="compositionally biased region" description="Low complexity" evidence="1">
    <location>
        <begin position="50"/>
        <end position="63"/>
    </location>
</feature>
<proteinExistence type="predicted"/>
<gene>
    <name evidence="2" type="ORF">NCGR_LOCUS58014</name>
</gene>
<reference evidence="2" key="1">
    <citation type="submission" date="2020-10" db="EMBL/GenBank/DDBJ databases">
        <authorList>
            <person name="Han B."/>
            <person name="Lu T."/>
            <person name="Zhao Q."/>
            <person name="Huang X."/>
            <person name="Zhao Y."/>
        </authorList>
    </citation>
    <scope>NUCLEOTIDE SEQUENCE</scope>
</reference>
<feature type="region of interest" description="Disordered" evidence="1">
    <location>
        <begin position="1"/>
        <end position="73"/>
    </location>
</feature>
<feature type="compositionally biased region" description="Basic and acidic residues" evidence="1">
    <location>
        <begin position="1"/>
        <end position="15"/>
    </location>
</feature>
<evidence type="ECO:0000313" key="2">
    <source>
        <dbReference type="EMBL" id="CAD6333916.1"/>
    </source>
</evidence>
<evidence type="ECO:0000313" key="3">
    <source>
        <dbReference type="Proteomes" id="UP000604825"/>
    </source>
</evidence>
<sequence>MGNGGDDRDTGRAVREGNTPTQQLRPNSAEGSEREEGSRAGVERKPRRMGVGAPPGVEEAAPPWMLEGTPPGVVKRVVRDGSGEGGARRRRGAGLAHLALTRSLMAGVAAVVACWACSSVPAMATRWACSSAPTAVRGGYESAFLVGLTAPTQSLMVAMPIASNYPC</sequence>
<accession>A0A811RZD3</accession>
<keyword evidence="3" id="KW-1185">Reference proteome</keyword>
<feature type="compositionally biased region" description="Basic and acidic residues" evidence="1">
    <location>
        <begin position="31"/>
        <end position="44"/>
    </location>
</feature>
<organism evidence="2 3">
    <name type="scientific">Miscanthus lutarioriparius</name>
    <dbReference type="NCBI Taxonomy" id="422564"/>
    <lineage>
        <taxon>Eukaryota</taxon>
        <taxon>Viridiplantae</taxon>
        <taxon>Streptophyta</taxon>
        <taxon>Embryophyta</taxon>
        <taxon>Tracheophyta</taxon>
        <taxon>Spermatophyta</taxon>
        <taxon>Magnoliopsida</taxon>
        <taxon>Liliopsida</taxon>
        <taxon>Poales</taxon>
        <taxon>Poaceae</taxon>
        <taxon>PACMAD clade</taxon>
        <taxon>Panicoideae</taxon>
        <taxon>Andropogonodae</taxon>
        <taxon>Andropogoneae</taxon>
        <taxon>Saccharinae</taxon>
        <taxon>Miscanthus</taxon>
    </lineage>
</organism>
<dbReference type="EMBL" id="CAJGYO010000017">
    <property type="protein sequence ID" value="CAD6333916.1"/>
    <property type="molecule type" value="Genomic_DNA"/>
</dbReference>
<evidence type="ECO:0000256" key="1">
    <source>
        <dbReference type="SAM" id="MobiDB-lite"/>
    </source>
</evidence>
<dbReference type="AlphaFoldDB" id="A0A811RZD3"/>
<protein>
    <submittedName>
        <fullName evidence="2">Uncharacterized protein</fullName>
    </submittedName>
</protein>
<dbReference type="Proteomes" id="UP000604825">
    <property type="component" value="Unassembled WGS sequence"/>
</dbReference>
<comment type="caution">
    <text evidence="2">The sequence shown here is derived from an EMBL/GenBank/DDBJ whole genome shotgun (WGS) entry which is preliminary data.</text>
</comment>